<dbReference type="RefSeq" id="XP_066083161.1">
    <property type="nucleotide sequence ID" value="XM_066227064.1"/>
</dbReference>
<dbReference type="AlphaFoldDB" id="A0AAX4KGL2"/>
<keyword evidence="2" id="KW-1185">Reference proteome</keyword>
<dbReference type="EMBL" id="CP144089">
    <property type="protein sequence ID" value="WWD05194.1"/>
    <property type="molecule type" value="Genomic_DNA"/>
</dbReference>
<dbReference type="Proteomes" id="UP001358614">
    <property type="component" value="Chromosome 1"/>
</dbReference>
<dbReference type="KEGG" id="ker:91102071"/>
<evidence type="ECO:0000313" key="2">
    <source>
        <dbReference type="Proteomes" id="UP001358614"/>
    </source>
</evidence>
<protein>
    <submittedName>
        <fullName evidence="1">Uncharacterized protein</fullName>
    </submittedName>
</protein>
<dbReference type="GeneID" id="91102071"/>
<name>A0AAX4KGL2_9TREE</name>
<reference evidence="1 2" key="1">
    <citation type="submission" date="2024-01" db="EMBL/GenBank/DDBJ databases">
        <title>Comparative genomics of Cryptococcus and Kwoniella reveals pathogenesis evolution and contrasting modes of karyotype evolution via chromosome fusion or intercentromeric recombination.</title>
        <authorList>
            <person name="Coelho M.A."/>
            <person name="David-Palma M."/>
            <person name="Shea T."/>
            <person name="Bowers K."/>
            <person name="McGinley-Smith S."/>
            <person name="Mohammad A.W."/>
            <person name="Gnirke A."/>
            <person name="Yurkov A.M."/>
            <person name="Nowrousian M."/>
            <person name="Sun S."/>
            <person name="Cuomo C.A."/>
            <person name="Heitman J."/>
        </authorList>
    </citation>
    <scope>NUCLEOTIDE SEQUENCE [LARGE SCALE GENOMIC DNA]</scope>
    <source>
        <strain evidence="1 2">PYCC6329</strain>
    </source>
</reference>
<gene>
    <name evidence="1" type="ORF">V865_003267</name>
</gene>
<evidence type="ECO:0000313" key="1">
    <source>
        <dbReference type="EMBL" id="WWD05194.1"/>
    </source>
</evidence>
<accession>A0AAX4KGL2</accession>
<proteinExistence type="predicted"/>
<organism evidence="1 2">
    <name type="scientific">Kwoniella europaea PYCC6329</name>
    <dbReference type="NCBI Taxonomy" id="1423913"/>
    <lineage>
        <taxon>Eukaryota</taxon>
        <taxon>Fungi</taxon>
        <taxon>Dikarya</taxon>
        <taxon>Basidiomycota</taxon>
        <taxon>Agaricomycotina</taxon>
        <taxon>Tremellomycetes</taxon>
        <taxon>Tremellales</taxon>
        <taxon>Cryptococcaceae</taxon>
        <taxon>Kwoniella</taxon>
    </lineage>
</organism>
<sequence length="98" mass="11262">MIRSLPDEWVVESYLAKERHLPIRDASNKILSVFERSLLWSVHWHAHQLNMEKPTGTLNSTESKKRIDKSLLIGTAGKFMDKWKGTVIDEKVLTIASC</sequence>